<keyword evidence="5" id="KW-1185">Reference proteome</keyword>
<dbReference type="OrthoDB" id="1094230at2"/>
<evidence type="ECO:0000259" key="3">
    <source>
        <dbReference type="Pfam" id="PF00930"/>
    </source>
</evidence>
<name>A0A4U1BQW6_9GAMM</name>
<proteinExistence type="predicted"/>
<dbReference type="SUPFAM" id="SSF82171">
    <property type="entry name" value="DPP6 N-terminal domain-like"/>
    <property type="match status" value="1"/>
</dbReference>
<dbReference type="GO" id="GO:0008236">
    <property type="term" value="F:serine-type peptidase activity"/>
    <property type="evidence" value="ECO:0007669"/>
    <property type="project" value="InterPro"/>
</dbReference>
<gene>
    <name evidence="4" type="ORF">FCL42_06250</name>
</gene>
<keyword evidence="1" id="KW-0732">Signal</keyword>
<dbReference type="PANTHER" id="PTHR11731:SF193">
    <property type="entry name" value="DIPEPTIDYL PEPTIDASE 9"/>
    <property type="match status" value="1"/>
</dbReference>
<protein>
    <submittedName>
        <fullName evidence="4">S9 family peptidase</fullName>
    </submittedName>
</protein>
<reference evidence="4 5" key="1">
    <citation type="submission" date="2019-04" db="EMBL/GenBank/DDBJ databases">
        <authorList>
            <person name="Hwang J.C."/>
        </authorList>
    </citation>
    <scope>NUCLEOTIDE SEQUENCE [LARGE SCALE GENOMIC DNA]</scope>
    <source>
        <strain evidence="4 5">IMCC35002</strain>
    </source>
</reference>
<evidence type="ECO:0000313" key="5">
    <source>
        <dbReference type="Proteomes" id="UP000305675"/>
    </source>
</evidence>
<feature type="chain" id="PRO_5020502949" evidence="1">
    <location>
        <begin position="20"/>
        <end position="729"/>
    </location>
</feature>
<evidence type="ECO:0000259" key="2">
    <source>
        <dbReference type="Pfam" id="PF00326"/>
    </source>
</evidence>
<evidence type="ECO:0000256" key="1">
    <source>
        <dbReference type="SAM" id="SignalP"/>
    </source>
</evidence>
<dbReference type="Pfam" id="PF00930">
    <property type="entry name" value="DPPIV_N"/>
    <property type="match status" value="1"/>
</dbReference>
<feature type="domain" description="Dipeptidylpeptidase IV N-terminal" evidence="3">
    <location>
        <begin position="123"/>
        <end position="444"/>
    </location>
</feature>
<dbReference type="GO" id="GO:0008239">
    <property type="term" value="F:dipeptidyl-peptidase activity"/>
    <property type="evidence" value="ECO:0007669"/>
    <property type="project" value="TreeGrafter"/>
</dbReference>
<accession>A0A4U1BQW6</accession>
<organism evidence="4 5">
    <name type="scientific">Ferrimonas aestuarii</name>
    <dbReference type="NCBI Taxonomy" id="2569539"/>
    <lineage>
        <taxon>Bacteria</taxon>
        <taxon>Pseudomonadati</taxon>
        <taxon>Pseudomonadota</taxon>
        <taxon>Gammaproteobacteria</taxon>
        <taxon>Alteromonadales</taxon>
        <taxon>Ferrimonadaceae</taxon>
        <taxon>Ferrimonas</taxon>
    </lineage>
</organism>
<dbReference type="Pfam" id="PF00326">
    <property type="entry name" value="Peptidase_S9"/>
    <property type="match status" value="1"/>
</dbReference>
<dbReference type="Gene3D" id="2.140.10.30">
    <property type="entry name" value="Dipeptidylpeptidase IV, N-terminal domain"/>
    <property type="match status" value="1"/>
</dbReference>
<dbReference type="InterPro" id="IPR002469">
    <property type="entry name" value="Peptidase_S9B_N"/>
</dbReference>
<dbReference type="Gene3D" id="3.40.50.1820">
    <property type="entry name" value="alpha/beta hydrolase"/>
    <property type="match status" value="1"/>
</dbReference>
<dbReference type="PANTHER" id="PTHR11731">
    <property type="entry name" value="PROTEASE FAMILY S9B,C DIPEPTIDYL-PEPTIDASE IV-RELATED"/>
    <property type="match status" value="1"/>
</dbReference>
<dbReference type="RefSeq" id="WP_136862536.1">
    <property type="nucleotide sequence ID" value="NZ_SWCJ01000003.1"/>
</dbReference>
<dbReference type="InterPro" id="IPR029058">
    <property type="entry name" value="AB_hydrolase_fold"/>
</dbReference>
<sequence>MTRTLFFVVAATFSSMAAAQPLTLERIVSDPLLTGAKPFKPALSPDGERATWLAARSDDLERFDLWQYQINDGSISRLVDSSLFEEGELSEEEKARRERMRVYGKGLLSYQWDKTGDALLFPIGGDLWLYQLADGKARQITHTPAFETDAKFSPKGNFISYIRDQNLYVTELKSGKETQLTFDGKGAIKNGMAEFVAQEEMDRMTGYWWSPDESQLAYLQVDESGVELVVRNEIYADGIRLTEQRYPYAGKDNAKLKLGVVKVNGGDTHWVEGASDQGGYLPRVNWNRDGSALTWQWQSRDQHTLQLWQWQPEDHERQLLLTETSNSWVNLSNDLHFLKQSGFIWSSERTGFRHLYVIDPKAKSVRSLTSGDWVVDALEAVDEASGWVYFSGRKDTPIERHLYRVKLSGGDVERVSKRAGFHSPVFSDDGSVYLDNYSSTRQPPQMSLHRADGEHLTWIEENAIDENHPLKAYWSDWTQPSYGTLNADNGMALHYRLYEPKREAGKRYPVVVKVYGGPGAQTVKDSWSRHDYFLQYLIQQGYGVLQLDNRGSTARGLAFESEIYKHLGKVEVADQVKGVEMLRTLDWVDPDRIAIYGHSYGGYMALMGLFTAPGYFAAGVSGAPVTDWSLYDTHYTERYLSQPQVNGVGYDKSAVFPYVDGLKGQLFVYHGMADDNVLYQNSTKLYKTLQDAGKLYESKDYPGSKHSMRGKSVQLHLMRTIEDFLNRRL</sequence>
<dbReference type="InterPro" id="IPR001375">
    <property type="entry name" value="Peptidase_S9_cat"/>
</dbReference>
<evidence type="ECO:0000313" key="4">
    <source>
        <dbReference type="EMBL" id="TKB56732.1"/>
    </source>
</evidence>
<dbReference type="AlphaFoldDB" id="A0A4U1BQW6"/>
<dbReference type="GO" id="GO:0006508">
    <property type="term" value="P:proteolysis"/>
    <property type="evidence" value="ECO:0007669"/>
    <property type="project" value="InterPro"/>
</dbReference>
<dbReference type="InterPro" id="IPR050278">
    <property type="entry name" value="Serine_Prot_S9B/DPPIV"/>
</dbReference>
<dbReference type="EMBL" id="SWCJ01000003">
    <property type="protein sequence ID" value="TKB56732.1"/>
    <property type="molecule type" value="Genomic_DNA"/>
</dbReference>
<feature type="domain" description="Peptidase S9 prolyl oligopeptidase catalytic" evidence="2">
    <location>
        <begin position="534"/>
        <end position="728"/>
    </location>
</feature>
<comment type="caution">
    <text evidence="4">The sequence shown here is derived from an EMBL/GenBank/DDBJ whole genome shotgun (WGS) entry which is preliminary data.</text>
</comment>
<dbReference type="SUPFAM" id="SSF53474">
    <property type="entry name" value="alpha/beta-Hydrolases"/>
    <property type="match status" value="1"/>
</dbReference>
<dbReference type="Proteomes" id="UP000305675">
    <property type="component" value="Unassembled WGS sequence"/>
</dbReference>
<feature type="signal peptide" evidence="1">
    <location>
        <begin position="1"/>
        <end position="19"/>
    </location>
</feature>